<gene>
    <name evidence="1" type="ORF">KCG54_02390</name>
</gene>
<organism evidence="1 2">
    <name type="scientific">Neisseria subflava</name>
    <dbReference type="NCBI Taxonomy" id="28449"/>
    <lineage>
        <taxon>Bacteria</taxon>
        <taxon>Pseudomonadati</taxon>
        <taxon>Pseudomonadota</taxon>
        <taxon>Betaproteobacteria</taxon>
        <taxon>Neisseriales</taxon>
        <taxon>Neisseriaceae</taxon>
        <taxon>Neisseria</taxon>
    </lineage>
</organism>
<proteinExistence type="predicted"/>
<protein>
    <submittedName>
        <fullName evidence="1">Uncharacterized protein</fullName>
    </submittedName>
</protein>
<accession>A0A9X9HVA1</accession>
<evidence type="ECO:0000313" key="1">
    <source>
        <dbReference type="EMBL" id="UTG70201.1"/>
    </source>
</evidence>
<name>A0A9X9HVA1_NEISU</name>
<dbReference type="PIRSF" id="PIRSF019853">
    <property type="entry name" value="UCP019853"/>
    <property type="match status" value="1"/>
</dbReference>
<dbReference type="InterPro" id="IPR016767">
    <property type="entry name" value="UCP019853"/>
</dbReference>
<dbReference type="EMBL" id="CP073115">
    <property type="protein sequence ID" value="UTG70201.1"/>
    <property type="molecule type" value="Genomic_DNA"/>
</dbReference>
<dbReference type="AlphaFoldDB" id="A0A9X9HVA1"/>
<dbReference type="RefSeq" id="WP_254324539.1">
    <property type="nucleotide sequence ID" value="NZ_CP073115.1"/>
</dbReference>
<evidence type="ECO:0000313" key="2">
    <source>
        <dbReference type="Proteomes" id="UP001057296"/>
    </source>
</evidence>
<sequence>MIYSAKLKKMDERIEEFAYFSIENNNLYCFLNCCPMAIEVNKVYNVELDYFIIDEFILEEVNTDESVIIPFERIGNSTQYKITGRLDGNTFTAGNICFEDDALQLEYSYLDGRLITLTVWRLNISVISESV</sequence>
<dbReference type="Proteomes" id="UP001057296">
    <property type="component" value="Chromosome"/>
</dbReference>
<reference evidence="1" key="1">
    <citation type="submission" date="2021-04" db="EMBL/GenBank/DDBJ databases">
        <title>Characterizing Neisseria spp. as novel respiratory pathobionts in bronchiectasis.</title>
        <authorList>
            <person name="Li L."/>
            <person name="Mac Aogain M."/>
            <person name="Xu T."/>
            <person name="Jaggi T.K."/>
            <person name="Chan L.Y."/>
            <person name="Keir H.R."/>
            <person name="Dicker A.J."/>
            <person name="Qu J."/>
            <person name="Liu Y."/>
            <person name="Chen H.S."/>
            <person name="Koh M.S."/>
            <person name="Ong T.H."/>
            <person name="Lim A.Y.H."/>
            <person name="Abisheganaden J."/>
            <person name="Low T.B."/>
            <person name="Oliver B.G."/>
            <person name="Tan N.S."/>
            <person name="Fang M."/>
            <person name="Chalmers J.D."/>
            <person name="Chotirmall S.H."/>
        </authorList>
    </citation>
    <scope>NUCLEOTIDE SEQUENCE</scope>
    <source>
        <strain evidence="1">TT0077</strain>
    </source>
</reference>